<accession>A0AAD1XQ03</accession>
<proteinExistence type="predicted"/>
<keyword evidence="3" id="KW-1185">Reference proteome</keyword>
<reference evidence="2" key="1">
    <citation type="submission" date="2023-07" db="EMBL/GenBank/DDBJ databases">
        <authorList>
            <consortium name="AG Swart"/>
            <person name="Singh M."/>
            <person name="Singh A."/>
            <person name="Seah K."/>
            <person name="Emmerich C."/>
        </authorList>
    </citation>
    <scope>NUCLEOTIDE SEQUENCE</scope>
    <source>
        <strain evidence="2">DP1</strain>
    </source>
</reference>
<name>A0AAD1XQ03_EUPCR</name>
<feature type="region of interest" description="Disordered" evidence="1">
    <location>
        <begin position="178"/>
        <end position="203"/>
    </location>
</feature>
<sequence length="203" mass="22952">MELCTRGCAENCGHDALYYITSQDKYCCEFHYIHNDSGHKTELSTFSISSDEVLTKLQTIDKGLQRFLNFIKMKYTGDKKEKSLAAYFKLFQKLEDLLAKISEAQAGQLPSKLDSFSKEADHLRATIDKDPCFSRFLIDHAWYAASQRVSKEFDERSNLYDDSQLGFTPCLDEAENCGNSTSAEGHFDTLETTSQGLGGQMDD</sequence>
<protein>
    <submittedName>
        <fullName evidence="2">Uncharacterized protein</fullName>
    </submittedName>
</protein>
<gene>
    <name evidence="2" type="ORF">ECRASSUSDP1_LOCUS18164</name>
</gene>
<evidence type="ECO:0000256" key="1">
    <source>
        <dbReference type="SAM" id="MobiDB-lite"/>
    </source>
</evidence>
<comment type="caution">
    <text evidence="2">The sequence shown here is derived from an EMBL/GenBank/DDBJ whole genome shotgun (WGS) entry which is preliminary data.</text>
</comment>
<dbReference type="Proteomes" id="UP001295684">
    <property type="component" value="Unassembled WGS sequence"/>
</dbReference>
<dbReference type="AlphaFoldDB" id="A0AAD1XQ03"/>
<evidence type="ECO:0000313" key="2">
    <source>
        <dbReference type="EMBL" id="CAI2376788.1"/>
    </source>
</evidence>
<dbReference type="EMBL" id="CAMPGE010018367">
    <property type="protein sequence ID" value="CAI2376788.1"/>
    <property type="molecule type" value="Genomic_DNA"/>
</dbReference>
<evidence type="ECO:0000313" key="3">
    <source>
        <dbReference type="Proteomes" id="UP001295684"/>
    </source>
</evidence>
<organism evidence="2 3">
    <name type="scientific">Euplotes crassus</name>
    <dbReference type="NCBI Taxonomy" id="5936"/>
    <lineage>
        <taxon>Eukaryota</taxon>
        <taxon>Sar</taxon>
        <taxon>Alveolata</taxon>
        <taxon>Ciliophora</taxon>
        <taxon>Intramacronucleata</taxon>
        <taxon>Spirotrichea</taxon>
        <taxon>Hypotrichia</taxon>
        <taxon>Euplotida</taxon>
        <taxon>Euplotidae</taxon>
        <taxon>Moneuplotes</taxon>
    </lineage>
</organism>